<keyword evidence="2" id="KW-1185">Reference proteome</keyword>
<protein>
    <submittedName>
        <fullName evidence="1">Uncharacterized protein</fullName>
    </submittedName>
</protein>
<name>A0A6A6EXV5_9PEZI</name>
<dbReference type="EMBL" id="ML994611">
    <property type="protein sequence ID" value="KAF2194756.1"/>
    <property type="molecule type" value="Genomic_DNA"/>
</dbReference>
<reference evidence="1" key="1">
    <citation type="journal article" date="2020" name="Stud. Mycol.">
        <title>101 Dothideomycetes genomes: a test case for predicting lifestyles and emergence of pathogens.</title>
        <authorList>
            <person name="Haridas S."/>
            <person name="Albert R."/>
            <person name="Binder M."/>
            <person name="Bloem J."/>
            <person name="Labutti K."/>
            <person name="Salamov A."/>
            <person name="Andreopoulos B."/>
            <person name="Baker S."/>
            <person name="Barry K."/>
            <person name="Bills G."/>
            <person name="Bluhm B."/>
            <person name="Cannon C."/>
            <person name="Castanera R."/>
            <person name="Culley D."/>
            <person name="Daum C."/>
            <person name="Ezra D."/>
            <person name="Gonzalez J."/>
            <person name="Henrissat B."/>
            <person name="Kuo A."/>
            <person name="Liang C."/>
            <person name="Lipzen A."/>
            <person name="Lutzoni F."/>
            <person name="Magnuson J."/>
            <person name="Mondo S."/>
            <person name="Nolan M."/>
            <person name="Ohm R."/>
            <person name="Pangilinan J."/>
            <person name="Park H.-J."/>
            <person name="Ramirez L."/>
            <person name="Alfaro M."/>
            <person name="Sun H."/>
            <person name="Tritt A."/>
            <person name="Yoshinaga Y."/>
            <person name="Zwiers L.-H."/>
            <person name="Turgeon B."/>
            <person name="Goodwin S."/>
            <person name="Spatafora J."/>
            <person name="Crous P."/>
            <person name="Grigoriev I."/>
        </authorList>
    </citation>
    <scope>NUCLEOTIDE SEQUENCE</scope>
    <source>
        <strain evidence="1">CBS 207.26</strain>
    </source>
</reference>
<sequence length="205" mass="23038">MSTTGASGGSDGPPGRDLSLFHLGDEVQFAWDTVDTWVRVNRNNPITLDHMRSLLPLLARYLVLSGGKFDFLDLICLIPFPGSVQLRVPPNWAVFPNNSQYHWAGNDAYSIIIFENNGSWSLDSDTLHGRRNRNRLTALFAQCSRVPKHSQPTLTSLTPARIQLVRDASTQWVLFDYAVRLFWVLPIMTMSCCSRVVVPTAHLQV</sequence>
<proteinExistence type="predicted"/>
<dbReference type="AlphaFoldDB" id="A0A6A6EXV5"/>
<evidence type="ECO:0000313" key="1">
    <source>
        <dbReference type="EMBL" id="KAF2194756.1"/>
    </source>
</evidence>
<evidence type="ECO:0000313" key="2">
    <source>
        <dbReference type="Proteomes" id="UP000800200"/>
    </source>
</evidence>
<organism evidence="1 2">
    <name type="scientific">Zopfia rhizophila CBS 207.26</name>
    <dbReference type="NCBI Taxonomy" id="1314779"/>
    <lineage>
        <taxon>Eukaryota</taxon>
        <taxon>Fungi</taxon>
        <taxon>Dikarya</taxon>
        <taxon>Ascomycota</taxon>
        <taxon>Pezizomycotina</taxon>
        <taxon>Dothideomycetes</taxon>
        <taxon>Dothideomycetes incertae sedis</taxon>
        <taxon>Zopfiaceae</taxon>
        <taxon>Zopfia</taxon>
    </lineage>
</organism>
<gene>
    <name evidence="1" type="ORF">K469DRAFT_132961</name>
</gene>
<accession>A0A6A6EXV5</accession>
<dbReference type="Proteomes" id="UP000800200">
    <property type="component" value="Unassembled WGS sequence"/>
</dbReference>